<accession>A0A2T6BU34</accession>
<comment type="caution">
    <text evidence="1">The sequence shown here is derived from an EMBL/GenBank/DDBJ whole genome shotgun (WGS) entry which is preliminary data.</text>
</comment>
<dbReference type="AlphaFoldDB" id="A0A2T6BU34"/>
<dbReference type="Proteomes" id="UP000244240">
    <property type="component" value="Unassembled WGS sequence"/>
</dbReference>
<dbReference type="EMBL" id="QBKR01000011">
    <property type="protein sequence ID" value="PTX59579.1"/>
    <property type="molecule type" value="Genomic_DNA"/>
</dbReference>
<evidence type="ECO:0000313" key="2">
    <source>
        <dbReference type="Proteomes" id="UP000244240"/>
    </source>
</evidence>
<name>A0A2T6BU34_9BACL</name>
<sequence length="92" mass="10464">MVHSNAEIYLIGTHPNSLNGAPDDDFLQEFLADGYVTLFWKGIGDVSHLTRQEIEDRLRKHRGFSFWPGGAVGSSFFVQHPRPKDVKICYTK</sequence>
<organism evidence="1 2">
    <name type="scientific">Melghirimyces profundicolus</name>
    <dbReference type="NCBI Taxonomy" id="1242148"/>
    <lineage>
        <taxon>Bacteria</taxon>
        <taxon>Bacillati</taxon>
        <taxon>Bacillota</taxon>
        <taxon>Bacilli</taxon>
        <taxon>Bacillales</taxon>
        <taxon>Thermoactinomycetaceae</taxon>
        <taxon>Melghirimyces</taxon>
    </lineage>
</organism>
<evidence type="ECO:0000313" key="1">
    <source>
        <dbReference type="EMBL" id="PTX59579.1"/>
    </source>
</evidence>
<reference evidence="1 2" key="1">
    <citation type="submission" date="2018-04" db="EMBL/GenBank/DDBJ databases">
        <title>Genomic Encyclopedia of Archaeal and Bacterial Type Strains, Phase II (KMG-II): from individual species to whole genera.</title>
        <authorList>
            <person name="Goeker M."/>
        </authorList>
    </citation>
    <scope>NUCLEOTIDE SEQUENCE [LARGE SCALE GENOMIC DNA]</scope>
    <source>
        <strain evidence="1 2">DSM 45787</strain>
    </source>
</reference>
<keyword evidence="2" id="KW-1185">Reference proteome</keyword>
<gene>
    <name evidence="1" type="ORF">C8P63_1119</name>
</gene>
<protein>
    <submittedName>
        <fullName evidence="1">Uncharacterized protein</fullName>
    </submittedName>
</protein>
<proteinExistence type="predicted"/>